<dbReference type="Proteomes" id="UP001200513">
    <property type="component" value="Chromosome"/>
</dbReference>
<evidence type="ECO:0000313" key="6">
    <source>
        <dbReference type="EMBL" id="UJG42631.1"/>
    </source>
</evidence>
<dbReference type="PANTHER" id="PTHR42957">
    <property type="entry name" value="HELICASE MJ1565-RELATED"/>
    <property type="match status" value="1"/>
</dbReference>
<dbReference type="InterPro" id="IPR027417">
    <property type="entry name" value="P-loop_NTPase"/>
</dbReference>
<evidence type="ECO:0000259" key="5">
    <source>
        <dbReference type="Pfam" id="PF01935"/>
    </source>
</evidence>
<keyword evidence="6" id="KW-0547">Nucleotide-binding</keyword>
<dbReference type="InterPro" id="IPR008571">
    <property type="entry name" value="HerA-like"/>
</dbReference>
<keyword evidence="6" id="KW-0067">ATP-binding</keyword>
<sequence length="818" mass="95118">MIIKFLPFSEIENDSFFIEKKFALPYYRISTIATVQKNTALFLQKKFFAEKHHQDFVEDIFSSYFRFKILLIKEVNNIIFSFVFAEKGFNPKKIEKSIKNKLLYIENSLLLHYNLETRVLSKKQIKHLRFLINHQKKRYRLNKTNLEKQKTNLMDKFYQVFINPEIKSSTLYINMFKHKKKTKYSCDYYVSTNTNLEKKIIENSLHVKLKRLIFSSSIWHVIFSKKQVKSCKVINNTNVFSFFHVPDGITSGSISAIREKNLDFKKKDKIDKVIEVGSILEGNNNFEECRINIEDILYNIEVYGMVGQGKTSFVTNIISHLLKANINCLIFDVKGEYAASFVTNENVEIYTIGKPNPLCINLFKNTDEEDLKSTILIIEEMMESSKQEFSPAMKNLFENTLFLTHKSNNPNLSTFVEKLFELSEKIKERINTSYIQQTLDAVLNRLNYIFNPTNFEILGVNTTTLDFSILDRGKSIILDLSELQKRAARPSDIFLITNLILKMFYKYASLKGTSDSLRYVVVLEEAVNIIPKIYNSDSSASLITAENNFLLGRNLGIGHITVSQLWESVSSIVHGNSATKVIFRTSEKSEYIASTLNLPEAAIKRIHTLPTRHCLILSKNDIKAQEIKTKDCEFKPVSQIKYRSILNQRYKNIRYPLLYRNFIEMRNIINQNIFFTNENDIEVETGNNNLQSAKKLMEFKKQTKVERKSSLLSSMISKKTENNAFEISDNIFEKENLIDCVECKHYNDNNACKINEYSAKLIVEILFSQISSDKITQLKLSQLKKLIHVISKSKKIELTKSLEYCIMIQIKNILQIKH</sequence>
<comment type="catalytic activity">
    <reaction evidence="3">
        <text>ATP + H2O = ADP + phosphate + H(+)</text>
        <dbReference type="Rhea" id="RHEA:13065"/>
        <dbReference type="ChEBI" id="CHEBI:15377"/>
        <dbReference type="ChEBI" id="CHEBI:15378"/>
        <dbReference type="ChEBI" id="CHEBI:30616"/>
        <dbReference type="ChEBI" id="CHEBI:43474"/>
        <dbReference type="ChEBI" id="CHEBI:456216"/>
        <dbReference type="EC" id="5.6.2.3"/>
    </reaction>
</comment>
<reference evidence="6" key="1">
    <citation type="journal article" date="2022" name="Nat. Microbiol.">
        <title>Unique mobile elements and scalable gene flow at the prokaryote-eukaryote boundary revealed by circularized Asgard archaea genomes.</title>
        <authorList>
            <person name="Wu F."/>
            <person name="Speth D.R."/>
            <person name="Philosof A."/>
            <person name="Cremiere A."/>
            <person name="Narayanan A."/>
            <person name="Barco R.A."/>
            <person name="Connon S.A."/>
            <person name="Amend J.P."/>
            <person name="Antoshechkin I.A."/>
            <person name="Orphan V.J."/>
        </authorList>
    </citation>
    <scope>NUCLEOTIDE SEQUENCE</scope>
    <source>
        <strain evidence="6">PR6</strain>
    </source>
</reference>
<evidence type="ECO:0000256" key="2">
    <source>
        <dbReference type="ARBA" id="ARBA00034617"/>
    </source>
</evidence>
<accession>A0A9Y1BP47</accession>
<dbReference type="EMBL" id="CP084167">
    <property type="protein sequence ID" value="UJG42631.1"/>
    <property type="molecule type" value="Genomic_DNA"/>
</dbReference>
<dbReference type="Pfam" id="PF01935">
    <property type="entry name" value="DUF87"/>
    <property type="match status" value="1"/>
</dbReference>
<evidence type="ECO:0000256" key="3">
    <source>
        <dbReference type="ARBA" id="ARBA00048954"/>
    </source>
</evidence>
<gene>
    <name evidence="6" type="ORF">K9W46_09580</name>
</gene>
<dbReference type="SUPFAM" id="SSF52540">
    <property type="entry name" value="P-loop containing nucleoside triphosphate hydrolases"/>
    <property type="match status" value="1"/>
</dbReference>
<comment type="catalytic activity">
    <reaction evidence="4">
        <text>ATP + H2O = ADP + phosphate + H(+)</text>
        <dbReference type="Rhea" id="RHEA:13065"/>
        <dbReference type="ChEBI" id="CHEBI:15377"/>
        <dbReference type="ChEBI" id="CHEBI:15378"/>
        <dbReference type="ChEBI" id="CHEBI:30616"/>
        <dbReference type="ChEBI" id="CHEBI:43474"/>
        <dbReference type="ChEBI" id="CHEBI:456216"/>
        <dbReference type="EC" id="5.6.2.4"/>
    </reaction>
</comment>
<evidence type="ECO:0000256" key="4">
    <source>
        <dbReference type="ARBA" id="ARBA00048988"/>
    </source>
</evidence>
<proteinExistence type="inferred from homology"/>
<dbReference type="GO" id="GO:0043138">
    <property type="term" value="F:3'-5' DNA helicase activity"/>
    <property type="evidence" value="ECO:0007669"/>
    <property type="project" value="UniProtKB-EC"/>
</dbReference>
<protein>
    <submittedName>
        <fullName evidence="6">ATP-binding protein</fullName>
    </submittedName>
</protein>
<dbReference type="AlphaFoldDB" id="A0A9Y1BP47"/>
<dbReference type="InterPro" id="IPR002789">
    <property type="entry name" value="HerA_central"/>
</dbReference>
<evidence type="ECO:0000256" key="1">
    <source>
        <dbReference type="ARBA" id="ARBA00007816"/>
    </source>
</evidence>
<dbReference type="GO" id="GO:0043139">
    <property type="term" value="F:5'-3' DNA helicase activity"/>
    <property type="evidence" value="ECO:0007669"/>
    <property type="project" value="UniProtKB-EC"/>
</dbReference>
<dbReference type="GO" id="GO:0005524">
    <property type="term" value="F:ATP binding"/>
    <property type="evidence" value="ECO:0007669"/>
    <property type="project" value="UniProtKB-KW"/>
</dbReference>
<feature type="domain" description="Helicase HerA central" evidence="5">
    <location>
        <begin position="275"/>
        <end position="488"/>
    </location>
</feature>
<comment type="similarity">
    <text evidence="1">Belongs to the HerA family.</text>
</comment>
<organism evidence="6">
    <name type="scientific">Candidatus Heimdallarchaeum endolithica</name>
    <dbReference type="NCBI Taxonomy" id="2876572"/>
    <lineage>
        <taxon>Archaea</taxon>
        <taxon>Promethearchaeati</taxon>
        <taxon>Candidatus Heimdallarchaeota</taxon>
        <taxon>Candidatus Heimdallarchaeia (ex Rinke et al. 2021) (nom. nud.)</taxon>
        <taxon>Candidatus Heimdallarchaeales</taxon>
        <taxon>Candidatus Heimdallarchaeaceae</taxon>
        <taxon>Candidatus Heimdallarchaeum</taxon>
    </lineage>
</organism>
<comment type="catalytic activity">
    <reaction evidence="2">
        <text>Couples ATP hydrolysis with the unwinding of duplex DNA by translocating in the 3'-5' direction.</text>
        <dbReference type="EC" id="5.6.2.4"/>
    </reaction>
</comment>
<name>A0A9Y1BP47_9ARCH</name>
<dbReference type="Gene3D" id="3.40.50.300">
    <property type="entry name" value="P-loop containing nucleotide triphosphate hydrolases"/>
    <property type="match status" value="2"/>
</dbReference>
<dbReference type="PANTHER" id="PTHR42957:SF1">
    <property type="entry name" value="HELICASE MJ1565-RELATED"/>
    <property type="match status" value="1"/>
</dbReference>